<dbReference type="Proteomes" id="UP000245048">
    <property type="component" value="Unassembled WGS sequence"/>
</dbReference>
<organism evidence="1 2">
    <name type="scientific">Teichococcus aestuarii</name>
    <dbReference type="NCBI Taxonomy" id="568898"/>
    <lineage>
        <taxon>Bacteria</taxon>
        <taxon>Pseudomonadati</taxon>
        <taxon>Pseudomonadota</taxon>
        <taxon>Alphaproteobacteria</taxon>
        <taxon>Acetobacterales</taxon>
        <taxon>Roseomonadaceae</taxon>
        <taxon>Roseomonas</taxon>
    </lineage>
</organism>
<proteinExistence type="predicted"/>
<sequence length="148" mass="16166">MTFPPNVTDRMLIADLVDRIIHEADDVFPAEDARRLLRLLPPPPLWRQALGAFTGEDDAVQAGPWRLRHATTPRDALKGRMVLEIGPALAEEDAPEGEVALLVFQHGEPVRLLRQVPESASFGTLVVTRLDSLPWKSPGHSAGGLPAT</sequence>
<dbReference type="EMBL" id="PDOA01000004">
    <property type="protein sequence ID" value="PWC29229.1"/>
    <property type="molecule type" value="Genomic_DNA"/>
</dbReference>
<evidence type="ECO:0000313" key="1">
    <source>
        <dbReference type="EMBL" id="PWC29229.1"/>
    </source>
</evidence>
<name>A0A2U1V5N3_9PROT</name>
<keyword evidence="2" id="KW-1185">Reference proteome</keyword>
<dbReference type="AlphaFoldDB" id="A0A2U1V5N3"/>
<protein>
    <submittedName>
        <fullName evidence="1">Uncharacterized protein</fullName>
    </submittedName>
</protein>
<accession>A0A2U1V5N3</accession>
<dbReference type="OrthoDB" id="9837169at2"/>
<dbReference type="RefSeq" id="WP_109516569.1">
    <property type="nucleotide sequence ID" value="NZ_JBHSCH010000038.1"/>
</dbReference>
<comment type="caution">
    <text evidence="1">The sequence shown here is derived from an EMBL/GenBank/DDBJ whole genome shotgun (WGS) entry which is preliminary data.</text>
</comment>
<evidence type="ECO:0000313" key="2">
    <source>
        <dbReference type="Proteomes" id="UP000245048"/>
    </source>
</evidence>
<gene>
    <name evidence="1" type="ORF">CR165_08640</name>
</gene>
<reference evidence="2" key="1">
    <citation type="submission" date="2017-10" db="EMBL/GenBank/DDBJ databases">
        <authorList>
            <person name="Toshchakov S.V."/>
            <person name="Goeva M.A."/>
        </authorList>
    </citation>
    <scope>NUCLEOTIDE SEQUENCE [LARGE SCALE GENOMIC DNA]</scope>
    <source>
        <strain evidence="2">JR1/69-1-13</strain>
    </source>
</reference>